<evidence type="ECO:0000256" key="3">
    <source>
        <dbReference type="ARBA" id="ARBA00023125"/>
    </source>
</evidence>
<proteinExistence type="inferred from homology"/>
<dbReference type="CDD" id="cd15831">
    <property type="entry name" value="BTAD"/>
    <property type="match status" value="1"/>
</dbReference>
<dbReference type="EMBL" id="JADBEG010000001">
    <property type="protein sequence ID" value="MBE1496173.1"/>
    <property type="molecule type" value="Genomic_DNA"/>
</dbReference>
<dbReference type="RefSeq" id="WP_086861297.1">
    <property type="nucleotide sequence ID" value="NZ_JADBEG010000001.1"/>
</dbReference>
<dbReference type="SMART" id="SM01043">
    <property type="entry name" value="BTAD"/>
    <property type="match status" value="1"/>
</dbReference>
<evidence type="ECO:0000256" key="1">
    <source>
        <dbReference type="ARBA" id="ARBA00005820"/>
    </source>
</evidence>
<reference evidence="7 8" key="1">
    <citation type="submission" date="2020-10" db="EMBL/GenBank/DDBJ databases">
        <title>Sequencing the genomes of 1000 actinobacteria strains.</title>
        <authorList>
            <person name="Klenk H.-P."/>
        </authorList>
    </citation>
    <scope>NUCLEOTIDE SEQUENCE [LARGE SCALE GENOMIC DNA]</scope>
    <source>
        <strain evidence="7 8">DSM 44653</strain>
    </source>
</reference>
<dbReference type="PANTHER" id="PTHR35807">
    <property type="entry name" value="TRANSCRIPTIONAL REGULATOR REDD-RELATED"/>
    <property type="match status" value="1"/>
</dbReference>
<keyword evidence="3 7" id="KW-0238">DNA-binding</keyword>
<evidence type="ECO:0000259" key="5">
    <source>
        <dbReference type="SMART" id="SM00862"/>
    </source>
</evidence>
<dbReference type="InterPro" id="IPR036388">
    <property type="entry name" value="WH-like_DNA-bd_sf"/>
</dbReference>
<evidence type="ECO:0000256" key="2">
    <source>
        <dbReference type="ARBA" id="ARBA00023015"/>
    </source>
</evidence>
<keyword evidence="4" id="KW-0804">Transcription</keyword>
<organism evidence="7 8">
    <name type="scientific">Amycolatopsis lexingtonensis</name>
    <dbReference type="NCBI Taxonomy" id="218822"/>
    <lineage>
        <taxon>Bacteria</taxon>
        <taxon>Bacillati</taxon>
        <taxon>Actinomycetota</taxon>
        <taxon>Actinomycetes</taxon>
        <taxon>Pseudonocardiales</taxon>
        <taxon>Pseudonocardiaceae</taxon>
        <taxon>Amycolatopsis</taxon>
    </lineage>
</organism>
<dbReference type="Gene3D" id="1.10.10.10">
    <property type="entry name" value="Winged helix-like DNA-binding domain superfamily/Winged helix DNA-binding domain"/>
    <property type="match status" value="1"/>
</dbReference>
<dbReference type="GO" id="GO:0003677">
    <property type="term" value="F:DNA binding"/>
    <property type="evidence" value="ECO:0007669"/>
    <property type="project" value="UniProtKB-KW"/>
</dbReference>
<dbReference type="PANTHER" id="PTHR35807:SF1">
    <property type="entry name" value="TRANSCRIPTIONAL REGULATOR REDD"/>
    <property type="match status" value="1"/>
</dbReference>
<evidence type="ECO:0000259" key="6">
    <source>
        <dbReference type="SMART" id="SM01043"/>
    </source>
</evidence>
<dbReference type="InterPro" id="IPR011990">
    <property type="entry name" value="TPR-like_helical_dom_sf"/>
</dbReference>
<dbReference type="SUPFAM" id="SSF48452">
    <property type="entry name" value="TPR-like"/>
    <property type="match status" value="1"/>
</dbReference>
<keyword evidence="2" id="KW-0805">Transcription regulation</keyword>
<dbReference type="Gene3D" id="1.25.40.10">
    <property type="entry name" value="Tetratricopeptide repeat domain"/>
    <property type="match status" value="1"/>
</dbReference>
<keyword evidence="8" id="KW-1185">Reference proteome</keyword>
<evidence type="ECO:0000313" key="8">
    <source>
        <dbReference type="Proteomes" id="UP000631670"/>
    </source>
</evidence>
<dbReference type="Pfam" id="PF03704">
    <property type="entry name" value="BTAD"/>
    <property type="match status" value="1"/>
</dbReference>
<accession>A0ABR9HZ19</accession>
<name>A0ABR9HZ19_9PSEU</name>
<dbReference type="InterPro" id="IPR001867">
    <property type="entry name" value="OmpR/PhoB-type_DNA-bd"/>
</dbReference>
<feature type="domain" description="Bacterial transcriptional activator" evidence="6">
    <location>
        <begin position="92"/>
        <end position="211"/>
    </location>
</feature>
<dbReference type="InterPro" id="IPR005158">
    <property type="entry name" value="BTAD"/>
</dbReference>
<dbReference type="InterPro" id="IPR051677">
    <property type="entry name" value="AfsR-DnrI-RedD_regulator"/>
</dbReference>
<dbReference type="InterPro" id="IPR016032">
    <property type="entry name" value="Sig_transdc_resp-reg_C-effctor"/>
</dbReference>
<feature type="domain" description="OmpR/PhoB-type" evidence="5">
    <location>
        <begin position="16"/>
        <end position="85"/>
    </location>
</feature>
<dbReference type="SMART" id="SM00862">
    <property type="entry name" value="Trans_reg_C"/>
    <property type="match status" value="1"/>
</dbReference>
<evidence type="ECO:0000313" key="7">
    <source>
        <dbReference type="EMBL" id="MBE1496173.1"/>
    </source>
</evidence>
<dbReference type="SUPFAM" id="SSF46894">
    <property type="entry name" value="C-terminal effector domain of the bipartite response regulators"/>
    <property type="match status" value="1"/>
</dbReference>
<comment type="caution">
    <text evidence="7">The sequence shown here is derived from an EMBL/GenBank/DDBJ whole genome shotgun (WGS) entry which is preliminary data.</text>
</comment>
<comment type="similarity">
    <text evidence="1">Belongs to the AfsR/DnrI/RedD regulatory family.</text>
</comment>
<protein>
    <submittedName>
        <fullName evidence="7">DNA-binding SARP family transcriptional activator</fullName>
    </submittedName>
</protein>
<evidence type="ECO:0000256" key="4">
    <source>
        <dbReference type="ARBA" id="ARBA00023163"/>
    </source>
</evidence>
<gene>
    <name evidence="7" type="ORF">H4696_003273</name>
</gene>
<sequence>MLFRLLGSVEVLGDDGSPVALPGARARAILAMLLVSRPDAVSPSRLFATGRSAKDPVNALHVQIAKLRAALPELRLVSERGGYRLLTRAGEIDADVFADACETGRELARQGDPAAAVAVLREGLTRWRKPVGYDFAEAWRVRLEELRLAALDTVLDAKLTLGRHRELVPELAGLVAEHPLRERFAELLMLALRSGGRAATCRTRSVPCSGATRISAPPGGCSANGTWSP</sequence>
<dbReference type="Proteomes" id="UP000631670">
    <property type="component" value="Unassembled WGS sequence"/>
</dbReference>